<dbReference type="Proteomes" id="UP000187321">
    <property type="component" value="Chromosome"/>
</dbReference>
<comment type="similarity">
    <text evidence="1">Belongs to the universal stress protein A family.</text>
</comment>
<protein>
    <submittedName>
        <fullName evidence="4">Nucleotide-binding universal stress protein, UspA family</fullName>
    </submittedName>
    <submittedName>
        <fullName evidence="3">Universal stress protein UspA</fullName>
    </submittedName>
</protein>
<dbReference type="CDD" id="cd00293">
    <property type="entry name" value="USP-like"/>
    <property type="match status" value="2"/>
</dbReference>
<dbReference type="AlphaFoldDB" id="A0A1N7F7M3"/>
<dbReference type="SUPFAM" id="SSF52402">
    <property type="entry name" value="Adenine nucleotide alpha hydrolases-like"/>
    <property type="match status" value="2"/>
</dbReference>
<evidence type="ECO:0000313" key="6">
    <source>
        <dbReference type="Proteomes" id="UP000187321"/>
    </source>
</evidence>
<evidence type="ECO:0000313" key="3">
    <source>
        <dbReference type="EMBL" id="APX97592.1"/>
    </source>
</evidence>
<dbReference type="PRINTS" id="PR01438">
    <property type="entry name" value="UNVRSLSTRESS"/>
</dbReference>
<evidence type="ECO:0000313" key="4">
    <source>
        <dbReference type="EMBL" id="SIR96358.1"/>
    </source>
</evidence>
<dbReference type="Proteomes" id="UP000185687">
    <property type="component" value="Unassembled WGS sequence"/>
</dbReference>
<accession>A0A1N7F7M3</accession>
<organism evidence="4 5">
    <name type="scientific">Natronorubrum daqingense</name>
    <dbReference type="NCBI Taxonomy" id="588898"/>
    <lineage>
        <taxon>Archaea</taxon>
        <taxon>Methanobacteriati</taxon>
        <taxon>Methanobacteriota</taxon>
        <taxon>Stenosarchaea group</taxon>
        <taxon>Halobacteria</taxon>
        <taxon>Halobacteriales</taxon>
        <taxon>Natrialbaceae</taxon>
        <taxon>Natronorubrum</taxon>
    </lineage>
</organism>
<dbReference type="PANTHER" id="PTHR46268:SF24">
    <property type="entry name" value="UNIVERSAL STRESS PROTEIN"/>
    <property type="match status" value="1"/>
</dbReference>
<dbReference type="Pfam" id="PF00582">
    <property type="entry name" value="Usp"/>
    <property type="match status" value="2"/>
</dbReference>
<dbReference type="RefSeq" id="WP_076583184.1">
    <property type="nucleotide sequence ID" value="NZ_CP019327.1"/>
</dbReference>
<dbReference type="GeneID" id="30957034"/>
<feature type="domain" description="UspA" evidence="2">
    <location>
        <begin position="165"/>
        <end position="305"/>
    </location>
</feature>
<proteinExistence type="inferred from homology"/>
<reference evidence="4 5" key="2">
    <citation type="submission" date="2017-01" db="EMBL/GenBank/DDBJ databases">
        <authorList>
            <person name="Mah S.A."/>
            <person name="Swanson W.J."/>
            <person name="Moy G.W."/>
            <person name="Vacquier V.D."/>
        </authorList>
    </citation>
    <scope>NUCLEOTIDE SEQUENCE [LARGE SCALE GENOMIC DNA]</scope>
    <source>
        <strain evidence="4 5">CGMCC 1.8909</strain>
    </source>
</reference>
<evidence type="ECO:0000256" key="1">
    <source>
        <dbReference type="ARBA" id="ARBA00008791"/>
    </source>
</evidence>
<name>A0A1N7F7M3_9EURY</name>
<dbReference type="KEGG" id="hda:BB347_13785"/>
<dbReference type="STRING" id="588898.BB347_13785"/>
<reference evidence="3 6" key="1">
    <citation type="submission" date="2017-01" db="EMBL/GenBank/DDBJ databases">
        <title>Complete genome sequence of Haloterrigena daqingensis type strain (JX313T).</title>
        <authorList>
            <person name="Shuang W."/>
        </authorList>
    </citation>
    <scope>NUCLEOTIDE SEQUENCE [LARGE SCALE GENOMIC DNA]</scope>
    <source>
        <strain evidence="3 6">JX313</strain>
    </source>
</reference>
<dbReference type="InterPro" id="IPR006016">
    <property type="entry name" value="UspA"/>
</dbReference>
<dbReference type="EMBL" id="CP019327">
    <property type="protein sequence ID" value="APX97592.1"/>
    <property type="molecule type" value="Genomic_DNA"/>
</dbReference>
<gene>
    <name evidence="3" type="ORF">BB347_13785</name>
    <name evidence="4" type="ORF">SAMN05421809_3079</name>
</gene>
<sequence length="305" mass="32870">MTTPLFERVLVPIAEADDAKTTCEAVVPYLESSGEVVVVHVIEKTEGGPDKAPREARQEQAEEIFAIAREQFGDAGYDVETELRYGPDVIDEILAAGAAFDVTAIAFTPRPGGRWIKLLSGNHANRLTRESTYPILIVPHSEKETPEMTEATAETTGGTDGSGYRVLVPIDGTEDALSAVSHACRAYPTADVTCLHVHESASTDVYASMTGGQSSGVDDEDREWQREVTQRFEEAQAVADDHGVELETVTFPGAVPDAIVTCAEELGVDLVVMTTRGREGLKQKLLGSTTETVVRRSPVPVTVVR</sequence>
<dbReference type="OrthoDB" id="202478at2157"/>
<evidence type="ECO:0000259" key="2">
    <source>
        <dbReference type="Pfam" id="PF00582"/>
    </source>
</evidence>
<dbReference type="InterPro" id="IPR006015">
    <property type="entry name" value="Universal_stress_UspA"/>
</dbReference>
<dbReference type="Gene3D" id="3.40.50.620">
    <property type="entry name" value="HUPs"/>
    <property type="match status" value="2"/>
</dbReference>
<dbReference type="InterPro" id="IPR014729">
    <property type="entry name" value="Rossmann-like_a/b/a_fold"/>
</dbReference>
<keyword evidence="5" id="KW-1185">Reference proteome</keyword>
<dbReference type="EMBL" id="FTNP01000005">
    <property type="protein sequence ID" value="SIR96358.1"/>
    <property type="molecule type" value="Genomic_DNA"/>
</dbReference>
<feature type="domain" description="UspA" evidence="2">
    <location>
        <begin position="6"/>
        <end position="139"/>
    </location>
</feature>
<evidence type="ECO:0000313" key="5">
    <source>
        <dbReference type="Proteomes" id="UP000185687"/>
    </source>
</evidence>
<dbReference type="PANTHER" id="PTHR46268">
    <property type="entry name" value="STRESS RESPONSE PROTEIN NHAX"/>
    <property type="match status" value="1"/>
</dbReference>